<dbReference type="Pfam" id="PF12776">
    <property type="entry name" value="Myb_DNA-bind_3"/>
    <property type="match status" value="1"/>
</dbReference>
<dbReference type="PANTHER" id="PTHR47072:SF5">
    <property type="entry name" value="MYB_SANT-LIKE DOMAIN-CONTAINING PROTEIN"/>
    <property type="match status" value="1"/>
</dbReference>
<proteinExistence type="predicted"/>
<name>A0A5J9TNH7_9POAL</name>
<evidence type="ECO:0000259" key="2">
    <source>
        <dbReference type="Pfam" id="PF12776"/>
    </source>
</evidence>
<organism evidence="3 4">
    <name type="scientific">Eragrostis curvula</name>
    <name type="common">weeping love grass</name>
    <dbReference type="NCBI Taxonomy" id="38414"/>
    <lineage>
        <taxon>Eukaryota</taxon>
        <taxon>Viridiplantae</taxon>
        <taxon>Streptophyta</taxon>
        <taxon>Embryophyta</taxon>
        <taxon>Tracheophyta</taxon>
        <taxon>Spermatophyta</taxon>
        <taxon>Magnoliopsida</taxon>
        <taxon>Liliopsida</taxon>
        <taxon>Poales</taxon>
        <taxon>Poaceae</taxon>
        <taxon>PACMAD clade</taxon>
        <taxon>Chloridoideae</taxon>
        <taxon>Eragrostideae</taxon>
        <taxon>Eragrostidinae</taxon>
        <taxon>Eragrostis</taxon>
    </lineage>
</organism>
<evidence type="ECO:0000313" key="4">
    <source>
        <dbReference type="Proteomes" id="UP000324897"/>
    </source>
</evidence>
<feature type="compositionally biased region" description="Basic residues" evidence="1">
    <location>
        <begin position="20"/>
        <end position="29"/>
    </location>
</feature>
<gene>
    <name evidence="3" type="ORF">EJB05_46457</name>
</gene>
<dbReference type="EMBL" id="RWGY01000039">
    <property type="protein sequence ID" value="TVU12797.1"/>
    <property type="molecule type" value="Genomic_DNA"/>
</dbReference>
<dbReference type="OrthoDB" id="686198at2759"/>
<dbReference type="Proteomes" id="UP000324897">
    <property type="component" value="Chromosome 3"/>
</dbReference>
<feature type="compositionally biased region" description="Basic and acidic residues" evidence="1">
    <location>
        <begin position="1"/>
        <end position="10"/>
    </location>
</feature>
<dbReference type="Gramene" id="TVU12797">
    <property type="protein sequence ID" value="TVU12797"/>
    <property type="gene ID" value="EJB05_46457"/>
</dbReference>
<sequence length="152" mass="17591">MEKDRQERSGKKGLSPKKGSSPRKGRKNRANWTNGQTSFLVSMMKDYADAAKYRGQNGWTKEGWNNMVTCLNAKYDGANFTVQQLKDREQRLKKDHSSVKAVVSKSGFGWNPEKGVPTAPDEKWEELPPTLQKWRYKSFPYYDDLYEIYEAP</sequence>
<evidence type="ECO:0000313" key="3">
    <source>
        <dbReference type="EMBL" id="TVU12797.1"/>
    </source>
</evidence>
<feature type="domain" description="Myb/SANT-like" evidence="2">
    <location>
        <begin position="31"/>
        <end position="126"/>
    </location>
</feature>
<dbReference type="PANTHER" id="PTHR47072">
    <property type="match status" value="1"/>
</dbReference>
<feature type="region of interest" description="Disordered" evidence="1">
    <location>
        <begin position="1"/>
        <end position="35"/>
    </location>
</feature>
<accession>A0A5J9TNH7</accession>
<keyword evidence="4" id="KW-1185">Reference proteome</keyword>
<protein>
    <recommendedName>
        <fullName evidence="2">Myb/SANT-like domain-containing protein</fullName>
    </recommendedName>
</protein>
<comment type="caution">
    <text evidence="3">The sequence shown here is derived from an EMBL/GenBank/DDBJ whole genome shotgun (WGS) entry which is preliminary data.</text>
</comment>
<evidence type="ECO:0000256" key="1">
    <source>
        <dbReference type="SAM" id="MobiDB-lite"/>
    </source>
</evidence>
<dbReference type="AlphaFoldDB" id="A0A5J9TNH7"/>
<dbReference type="InterPro" id="IPR024752">
    <property type="entry name" value="Myb/SANT-like_dom"/>
</dbReference>
<reference evidence="3 4" key="1">
    <citation type="journal article" date="2019" name="Sci. Rep.">
        <title>A high-quality genome of Eragrostis curvula grass provides insights into Poaceae evolution and supports new strategies to enhance forage quality.</title>
        <authorList>
            <person name="Carballo J."/>
            <person name="Santos B.A.C.M."/>
            <person name="Zappacosta D."/>
            <person name="Garbus I."/>
            <person name="Selva J.P."/>
            <person name="Gallo C.A."/>
            <person name="Diaz A."/>
            <person name="Albertini E."/>
            <person name="Caccamo M."/>
            <person name="Echenique V."/>
        </authorList>
    </citation>
    <scope>NUCLEOTIDE SEQUENCE [LARGE SCALE GENOMIC DNA]</scope>
    <source>
        <strain evidence="4">cv. Victoria</strain>
        <tissue evidence="3">Leaf</tissue>
    </source>
</reference>